<dbReference type="PANTHER" id="PTHR43792">
    <property type="entry name" value="GNAT FAMILY, PUTATIVE (AFU_ORTHOLOGUE AFUA_3G00765)-RELATED-RELATED"/>
    <property type="match status" value="1"/>
</dbReference>
<organism evidence="2 3">
    <name type="scientific">Pseudomonas mangiferae</name>
    <dbReference type="NCBI Taxonomy" id="2593654"/>
    <lineage>
        <taxon>Bacteria</taxon>
        <taxon>Pseudomonadati</taxon>
        <taxon>Pseudomonadota</taxon>
        <taxon>Gammaproteobacteria</taxon>
        <taxon>Pseudomonadales</taxon>
        <taxon>Pseudomonadaceae</taxon>
        <taxon>Pseudomonas</taxon>
    </lineage>
</organism>
<dbReference type="GO" id="GO:0016747">
    <property type="term" value="F:acyltransferase activity, transferring groups other than amino-acyl groups"/>
    <property type="evidence" value="ECO:0007669"/>
    <property type="project" value="InterPro"/>
</dbReference>
<dbReference type="AlphaFoldDB" id="A0A553H2I4"/>
<dbReference type="PANTHER" id="PTHR43792:SF1">
    <property type="entry name" value="N-ACETYLTRANSFERASE DOMAIN-CONTAINING PROTEIN"/>
    <property type="match status" value="1"/>
</dbReference>
<sequence>MPGNWWRTCRRAPGVRGATETPRRLDAHWPGATLARCSAKPAATLPLDEIGTGGLRWGEHSSWRSSRAVSAATPPFPHARGMRPGLVAGVPGYHAALPVPAIEVAMHVNSERLVLRPAAHADTEDLLRIYGDPETNRLNPEGPLPDLAHAKQVMAAWLAHWRAHGFGYWAIATRDAPDRLIGFGGIRVRDFQGQPINNLGYHFALESWGNGYATEFAECALACAFGPAQPDRASGGLAHLETVTALVRDNHLASQRVLEKVGFQWHARHVDPTNPPPLLVYRFTRAMWKATDATGSPT</sequence>
<dbReference type="OrthoDB" id="9801656at2"/>
<evidence type="ECO:0000313" key="2">
    <source>
        <dbReference type="EMBL" id="TRX75960.1"/>
    </source>
</evidence>
<evidence type="ECO:0000259" key="1">
    <source>
        <dbReference type="PROSITE" id="PS51186"/>
    </source>
</evidence>
<proteinExistence type="predicted"/>
<protein>
    <submittedName>
        <fullName evidence="2">GNAT family N-acetyltransferase</fullName>
    </submittedName>
</protein>
<dbReference type="EMBL" id="VJOY01000003">
    <property type="protein sequence ID" value="TRX75960.1"/>
    <property type="molecule type" value="Genomic_DNA"/>
</dbReference>
<evidence type="ECO:0000313" key="3">
    <source>
        <dbReference type="Proteomes" id="UP000315235"/>
    </source>
</evidence>
<keyword evidence="2" id="KW-0808">Transferase</keyword>
<dbReference type="PROSITE" id="PS51186">
    <property type="entry name" value="GNAT"/>
    <property type="match status" value="1"/>
</dbReference>
<dbReference type="Gene3D" id="3.40.630.30">
    <property type="match status" value="1"/>
</dbReference>
<feature type="domain" description="N-acetyltransferase" evidence="1">
    <location>
        <begin position="113"/>
        <end position="286"/>
    </location>
</feature>
<comment type="caution">
    <text evidence="2">The sequence shown here is derived from an EMBL/GenBank/DDBJ whole genome shotgun (WGS) entry which is preliminary data.</text>
</comment>
<reference evidence="2 3" key="1">
    <citation type="submission" date="2019-07" db="EMBL/GenBank/DDBJ databases">
        <title>Pseudomonas mangiferae sp. nov., isolated from bark of mango tree in Thailand.</title>
        <authorList>
            <person name="Srisuk N."/>
            <person name="Anurat P."/>
        </authorList>
    </citation>
    <scope>NUCLEOTIDE SEQUENCE [LARGE SCALE GENOMIC DNA]</scope>
    <source>
        <strain evidence="2 3">DMKU_BBB3-04</strain>
    </source>
</reference>
<dbReference type="Pfam" id="PF13302">
    <property type="entry name" value="Acetyltransf_3"/>
    <property type="match status" value="1"/>
</dbReference>
<keyword evidence="3" id="KW-1185">Reference proteome</keyword>
<accession>A0A553H2I4</accession>
<gene>
    <name evidence="2" type="ORF">FM069_05880</name>
</gene>
<name>A0A553H2I4_9PSED</name>
<dbReference type="Proteomes" id="UP000315235">
    <property type="component" value="Unassembled WGS sequence"/>
</dbReference>
<dbReference type="InterPro" id="IPR016181">
    <property type="entry name" value="Acyl_CoA_acyltransferase"/>
</dbReference>
<dbReference type="InterPro" id="IPR000182">
    <property type="entry name" value="GNAT_dom"/>
</dbReference>
<dbReference type="SUPFAM" id="SSF55729">
    <property type="entry name" value="Acyl-CoA N-acyltransferases (Nat)"/>
    <property type="match status" value="1"/>
</dbReference>
<dbReference type="InterPro" id="IPR051531">
    <property type="entry name" value="N-acetyltransferase"/>
</dbReference>